<sequence>DTVVALQALAKYSLATYSPQGVVTVTITSPSGLNTIFNITQSNRLLYQESQLQEVPGNYSINAKGQGCVYVQ</sequence>
<comment type="caution">
    <text evidence="1">The sequence shown here is derived from an EMBL/GenBank/DDBJ whole genome shotgun (WGS) entry which is preliminary data.</text>
</comment>
<accession>A0A8J4WU38</accession>
<evidence type="ECO:0000313" key="2">
    <source>
        <dbReference type="Proteomes" id="UP000727407"/>
    </source>
</evidence>
<feature type="non-terminal residue" evidence="1">
    <location>
        <position position="72"/>
    </location>
</feature>
<dbReference type="PANTHER" id="PTHR11412:SF171">
    <property type="entry name" value="PREGNANCY ZONE PROTEIN-LIKE PROTEIN"/>
    <property type="match status" value="1"/>
</dbReference>
<keyword evidence="2" id="KW-1185">Reference proteome</keyword>
<dbReference type="InterPro" id="IPR050473">
    <property type="entry name" value="A2M/Complement_sys"/>
</dbReference>
<evidence type="ECO:0000313" key="1">
    <source>
        <dbReference type="EMBL" id="KAF5891091.1"/>
    </source>
</evidence>
<dbReference type="OrthoDB" id="9998011at2759"/>
<proteinExistence type="predicted"/>
<reference evidence="1" key="1">
    <citation type="submission" date="2020-07" db="EMBL/GenBank/DDBJ databases">
        <title>Clarias magur genome sequencing, assembly and annotation.</title>
        <authorList>
            <person name="Kushwaha B."/>
            <person name="Kumar R."/>
            <person name="Das P."/>
            <person name="Joshi C.G."/>
            <person name="Kumar D."/>
            <person name="Nagpure N.S."/>
            <person name="Pandey M."/>
            <person name="Agarwal S."/>
            <person name="Srivastava S."/>
            <person name="Singh M."/>
            <person name="Sahoo L."/>
            <person name="Jayasankar P."/>
            <person name="Meher P.K."/>
            <person name="Koringa P.G."/>
            <person name="Iquebal M.A."/>
            <person name="Das S.P."/>
            <person name="Bit A."/>
            <person name="Patnaik S."/>
            <person name="Patel N."/>
            <person name="Shah T.M."/>
            <person name="Hinsu A."/>
            <person name="Jena J.K."/>
        </authorList>
    </citation>
    <scope>NUCLEOTIDE SEQUENCE</scope>
    <source>
        <strain evidence="1">CIFAMagur01</strain>
        <tissue evidence="1">Testis</tissue>
    </source>
</reference>
<gene>
    <name evidence="1" type="ORF">DAT39_019204</name>
</gene>
<dbReference type="AlphaFoldDB" id="A0A8J4WU38"/>
<dbReference type="Proteomes" id="UP000727407">
    <property type="component" value="Unassembled WGS sequence"/>
</dbReference>
<dbReference type="EMBL" id="QNUK01000615">
    <property type="protein sequence ID" value="KAF5891091.1"/>
    <property type="molecule type" value="Genomic_DNA"/>
</dbReference>
<protein>
    <submittedName>
        <fullName evidence="1">Alpha-2-macroglobulin-like protein 1</fullName>
    </submittedName>
</protein>
<feature type="non-terminal residue" evidence="1">
    <location>
        <position position="1"/>
    </location>
</feature>
<dbReference type="PANTHER" id="PTHR11412">
    <property type="entry name" value="MACROGLOBULIN / COMPLEMENT"/>
    <property type="match status" value="1"/>
</dbReference>
<name>A0A8J4WU38_CLAMG</name>
<organism evidence="1 2">
    <name type="scientific">Clarias magur</name>
    <name type="common">Asian catfish</name>
    <name type="synonym">Macropteronotus magur</name>
    <dbReference type="NCBI Taxonomy" id="1594786"/>
    <lineage>
        <taxon>Eukaryota</taxon>
        <taxon>Metazoa</taxon>
        <taxon>Chordata</taxon>
        <taxon>Craniata</taxon>
        <taxon>Vertebrata</taxon>
        <taxon>Euteleostomi</taxon>
        <taxon>Actinopterygii</taxon>
        <taxon>Neopterygii</taxon>
        <taxon>Teleostei</taxon>
        <taxon>Ostariophysi</taxon>
        <taxon>Siluriformes</taxon>
        <taxon>Clariidae</taxon>
        <taxon>Clarias</taxon>
    </lineage>
</organism>